<evidence type="ECO:0000256" key="1">
    <source>
        <dbReference type="SAM" id="Phobius"/>
    </source>
</evidence>
<proteinExistence type="predicted"/>
<name>A0ABS8XIZ7_9BURK</name>
<keyword evidence="4" id="KW-1185">Reference proteome</keyword>
<dbReference type="Pfam" id="PF07589">
    <property type="entry name" value="PEP-CTERM"/>
    <property type="match status" value="1"/>
</dbReference>
<gene>
    <name evidence="3" type="ORF">LXT12_17160</name>
</gene>
<evidence type="ECO:0000259" key="2">
    <source>
        <dbReference type="Pfam" id="PF07589"/>
    </source>
</evidence>
<feature type="domain" description="Ice-binding protein C-terminal" evidence="2">
    <location>
        <begin position="63"/>
        <end position="88"/>
    </location>
</feature>
<evidence type="ECO:0000313" key="3">
    <source>
        <dbReference type="EMBL" id="MCE4538983.1"/>
    </source>
</evidence>
<feature type="transmembrane region" description="Helical" evidence="1">
    <location>
        <begin position="68"/>
        <end position="84"/>
    </location>
</feature>
<keyword evidence="1" id="KW-0812">Transmembrane</keyword>
<evidence type="ECO:0000313" key="4">
    <source>
        <dbReference type="Proteomes" id="UP001201463"/>
    </source>
</evidence>
<keyword evidence="1" id="KW-0472">Membrane</keyword>
<organism evidence="3 4">
    <name type="scientific">Pelomonas caseinilytica</name>
    <dbReference type="NCBI Taxonomy" id="2906763"/>
    <lineage>
        <taxon>Bacteria</taxon>
        <taxon>Pseudomonadati</taxon>
        <taxon>Pseudomonadota</taxon>
        <taxon>Betaproteobacteria</taxon>
        <taxon>Burkholderiales</taxon>
        <taxon>Sphaerotilaceae</taxon>
        <taxon>Roseateles</taxon>
    </lineage>
</organism>
<sequence>MCARTPKWGADVIYNAHDTPPESTFATAYAAADPVFSIDDPAYAGFTIVGLPTGYSAPPPAAAVPEPATWALLGGGLALLVAIGRRRRPA</sequence>
<reference evidence="3 4" key="1">
    <citation type="submission" date="2021-12" db="EMBL/GenBank/DDBJ databases">
        <title>Genome seq of p7.</title>
        <authorList>
            <person name="Seo T."/>
        </authorList>
    </citation>
    <scope>NUCLEOTIDE SEQUENCE [LARGE SCALE GENOMIC DNA]</scope>
    <source>
        <strain evidence="3 4">P7</strain>
    </source>
</reference>
<protein>
    <submittedName>
        <fullName evidence="3">PEP-CTERM sorting domain-containing protein</fullName>
    </submittedName>
</protein>
<dbReference type="EMBL" id="JAJTWT010000007">
    <property type="protein sequence ID" value="MCE4538983.1"/>
    <property type="molecule type" value="Genomic_DNA"/>
</dbReference>
<comment type="caution">
    <text evidence="3">The sequence shown here is derived from an EMBL/GenBank/DDBJ whole genome shotgun (WGS) entry which is preliminary data.</text>
</comment>
<accession>A0ABS8XIZ7</accession>
<dbReference type="NCBIfam" id="TIGR02595">
    <property type="entry name" value="PEP_CTERM"/>
    <property type="match status" value="1"/>
</dbReference>
<dbReference type="InterPro" id="IPR013424">
    <property type="entry name" value="Ice-binding_C"/>
</dbReference>
<dbReference type="RefSeq" id="WP_233393506.1">
    <property type="nucleotide sequence ID" value="NZ_JAJTWT010000007.1"/>
</dbReference>
<keyword evidence="1" id="KW-1133">Transmembrane helix</keyword>
<dbReference type="Proteomes" id="UP001201463">
    <property type="component" value="Unassembled WGS sequence"/>
</dbReference>